<protein>
    <submittedName>
        <fullName evidence="1">Uncharacterized protein</fullName>
    </submittedName>
</protein>
<keyword evidence="2" id="KW-1185">Reference proteome</keyword>
<proteinExistence type="predicted"/>
<comment type="caution">
    <text evidence="1">The sequence shown here is derived from an EMBL/GenBank/DDBJ whole genome shotgun (WGS) entry which is preliminary data.</text>
</comment>
<dbReference type="EMBL" id="LXQA010774438">
    <property type="protein sequence ID" value="MCI70364.1"/>
    <property type="molecule type" value="Genomic_DNA"/>
</dbReference>
<sequence>MREPDSDFGFILQTSYSDFRFRLQTNSDSDFGHQLQTSDFGLRAFAHSEFQI</sequence>
<feature type="non-terminal residue" evidence="1">
    <location>
        <position position="52"/>
    </location>
</feature>
<name>A0A392UCE3_9FABA</name>
<dbReference type="AlphaFoldDB" id="A0A392UCE3"/>
<dbReference type="Proteomes" id="UP000265520">
    <property type="component" value="Unassembled WGS sequence"/>
</dbReference>
<reference evidence="1 2" key="1">
    <citation type="journal article" date="2018" name="Front. Plant Sci.">
        <title>Red Clover (Trifolium pratense) and Zigzag Clover (T. medium) - A Picture of Genomic Similarities and Differences.</title>
        <authorList>
            <person name="Dluhosova J."/>
            <person name="Istvanek J."/>
            <person name="Nedelnik J."/>
            <person name="Repkova J."/>
        </authorList>
    </citation>
    <scope>NUCLEOTIDE SEQUENCE [LARGE SCALE GENOMIC DNA]</scope>
    <source>
        <strain evidence="2">cv. 10/8</strain>
        <tissue evidence="1">Leaf</tissue>
    </source>
</reference>
<evidence type="ECO:0000313" key="1">
    <source>
        <dbReference type="EMBL" id="MCI70364.1"/>
    </source>
</evidence>
<organism evidence="1 2">
    <name type="scientific">Trifolium medium</name>
    <dbReference type="NCBI Taxonomy" id="97028"/>
    <lineage>
        <taxon>Eukaryota</taxon>
        <taxon>Viridiplantae</taxon>
        <taxon>Streptophyta</taxon>
        <taxon>Embryophyta</taxon>
        <taxon>Tracheophyta</taxon>
        <taxon>Spermatophyta</taxon>
        <taxon>Magnoliopsida</taxon>
        <taxon>eudicotyledons</taxon>
        <taxon>Gunneridae</taxon>
        <taxon>Pentapetalae</taxon>
        <taxon>rosids</taxon>
        <taxon>fabids</taxon>
        <taxon>Fabales</taxon>
        <taxon>Fabaceae</taxon>
        <taxon>Papilionoideae</taxon>
        <taxon>50 kb inversion clade</taxon>
        <taxon>NPAAA clade</taxon>
        <taxon>Hologalegina</taxon>
        <taxon>IRL clade</taxon>
        <taxon>Trifolieae</taxon>
        <taxon>Trifolium</taxon>
    </lineage>
</organism>
<evidence type="ECO:0000313" key="2">
    <source>
        <dbReference type="Proteomes" id="UP000265520"/>
    </source>
</evidence>
<accession>A0A392UCE3</accession>